<keyword evidence="2" id="KW-1185">Reference proteome</keyword>
<evidence type="ECO:0000313" key="2">
    <source>
        <dbReference type="Proteomes" id="UP000095287"/>
    </source>
</evidence>
<name>A0A1I7ZJ14_9BILA</name>
<proteinExistence type="predicted"/>
<evidence type="ECO:0000313" key="3">
    <source>
        <dbReference type="WBParaSite" id="L893_g26870.t1"/>
    </source>
</evidence>
<evidence type="ECO:0000256" key="1">
    <source>
        <dbReference type="SAM" id="SignalP"/>
    </source>
</evidence>
<dbReference type="Proteomes" id="UP000095287">
    <property type="component" value="Unplaced"/>
</dbReference>
<keyword evidence="1" id="KW-0732">Signal</keyword>
<sequence length="233" mass="27616">MQKPHSLKMWFFYLCFLWIPVAVGNPTKVNRRYKGARLEMEIDVHTSSCDNAGTDSDLIPEFGYVNLKNKLIYSLFVKPVKGDHGDNFERSNSHYFTYTVPTAEFNEMERNCYNEAIWPVWHQTVYEDCFHTNLLYIKMYEVGKKPDWKPEKIEVVFWFTLKTGVLLPPHTTNFLFRPSCDHDWVHGSGEHYICRDKIDEWKEYLNPAVGHRKGSTYTCERHGRKLRKSTDKF</sequence>
<feature type="chain" id="PRO_5009313546" evidence="1">
    <location>
        <begin position="25"/>
        <end position="233"/>
    </location>
</feature>
<accession>A0A1I7ZJ14</accession>
<feature type="signal peptide" evidence="1">
    <location>
        <begin position="1"/>
        <end position="24"/>
    </location>
</feature>
<protein>
    <submittedName>
        <fullName evidence="3">C-type lectin domain-containing protein</fullName>
    </submittedName>
</protein>
<dbReference type="WBParaSite" id="L893_g26870.t1">
    <property type="protein sequence ID" value="L893_g26870.t1"/>
    <property type="gene ID" value="L893_g26870"/>
</dbReference>
<organism evidence="2 3">
    <name type="scientific">Steinernema glaseri</name>
    <dbReference type="NCBI Taxonomy" id="37863"/>
    <lineage>
        <taxon>Eukaryota</taxon>
        <taxon>Metazoa</taxon>
        <taxon>Ecdysozoa</taxon>
        <taxon>Nematoda</taxon>
        <taxon>Chromadorea</taxon>
        <taxon>Rhabditida</taxon>
        <taxon>Tylenchina</taxon>
        <taxon>Panagrolaimomorpha</taxon>
        <taxon>Strongyloidoidea</taxon>
        <taxon>Steinernematidae</taxon>
        <taxon>Steinernema</taxon>
    </lineage>
</organism>
<reference evidence="3" key="1">
    <citation type="submission" date="2016-11" db="UniProtKB">
        <authorList>
            <consortium name="WormBaseParasite"/>
        </authorList>
    </citation>
    <scope>IDENTIFICATION</scope>
</reference>
<dbReference type="AlphaFoldDB" id="A0A1I7ZJ14"/>